<proteinExistence type="predicted"/>
<keyword evidence="1" id="KW-0238">DNA-binding</keyword>
<dbReference type="Pfam" id="PF01381">
    <property type="entry name" value="HTH_3"/>
    <property type="match status" value="1"/>
</dbReference>
<dbReference type="Gene3D" id="1.10.260.40">
    <property type="entry name" value="lambda repressor-like DNA-binding domains"/>
    <property type="match status" value="1"/>
</dbReference>
<sequence length="103" mass="11118">MSKSATTIDPIHPGEILKEEFLAPYGLSATAFAKRLGVPANRITRIIAGKSAVTADTALLLSAAFDTSAEFWLNLQTHFDLETARRDAETMQRAKAITVIAAE</sequence>
<evidence type="ECO:0000313" key="3">
    <source>
        <dbReference type="EMBL" id="MEW9918883.1"/>
    </source>
</evidence>
<dbReference type="InterPro" id="IPR001387">
    <property type="entry name" value="Cro/C1-type_HTH"/>
</dbReference>
<dbReference type="SMART" id="SM00530">
    <property type="entry name" value="HTH_XRE"/>
    <property type="match status" value="1"/>
</dbReference>
<feature type="domain" description="HTH cro/C1-type" evidence="2">
    <location>
        <begin position="17"/>
        <end position="72"/>
    </location>
</feature>
<comment type="caution">
    <text evidence="3">The sequence shown here is derived from an EMBL/GenBank/DDBJ whole genome shotgun (WGS) entry which is preliminary data.</text>
</comment>
<dbReference type="CDD" id="cd00093">
    <property type="entry name" value="HTH_XRE"/>
    <property type="match status" value="1"/>
</dbReference>
<evidence type="ECO:0000259" key="2">
    <source>
        <dbReference type="PROSITE" id="PS50943"/>
    </source>
</evidence>
<dbReference type="PANTHER" id="PTHR36924:SF1">
    <property type="entry name" value="ANTITOXIN HIGA-1"/>
    <property type="match status" value="1"/>
</dbReference>
<dbReference type="EMBL" id="JBFNXX010000003">
    <property type="protein sequence ID" value="MEW9918883.1"/>
    <property type="molecule type" value="Genomic_DNA"/>
</dbReference>
<dbReference type="InterPro" id="IPR010982">
    <property type="entry name" value="Lambda_DNA-bd_dom_sf"/>
</dbReference>
<dbReference type="SUPFAM" id="SSF47413">
    <property type="entry name" value="lambda repressor-like DNA-binding domains"/>
    <property type="match status" value="1"/>
</dbReference>
<dbReference type="PANTHER" id="PTHR36924">
    <property type="entry name" value="ANTITOXIN HIGA-1"/>
    <property type="match status" value="1"/>
</dbReference>
<keyword evidence="4" id="KW-1185">Reference proteome</keyword>
<dbReference type="PROSITE" id="PS50943">
    <property type="entry name" value="HTH_CROC1"/>
    <property type="match status" value="1"/>
</dbReference>
<dbReference type="InterPro" id="IPR013430">
    <property type="entry name" value="Toxin_antidote_HigA"/>
</dbReference>
<protein>
    <submittedName>
        <fullName evidence="3">HigA family addiction module antitoxin</fullName>
    </submittedName>
</protein>
<reference evidence="3 4" key="1">
    <citation type="submission" date="2024-07" db="EMBL/GenBank/DDBJ databases">
        <title>Marimonas sp.nov., isolated from tidal-flat sediment.</title>
        <authorList>
            <person name="Jayan J.N."/>
            <person name="Lee S.S."/>
        </authorList>
    </citation>
    <scope>NUCLEOTIDE SEQUENCE [LARGE SCALE GENOMIC DNA]</scope>
    <source>
        <strain evidence="3 4">MJW-29</strain>
    </source>
</reference>
<dbReference type="NCBIfam" id="TIGR02607">
    <property type="entry name" value="antidote_HigA"/>
    <property type="match status" value="1"/>
</dbReference>
<name>A0ABV3RLD9_9RHOB</name>
<evidence type="ECO:0000256" key="1">
    <source>
        <dbReference type="ARBA" id="ARBA00023125"/>
    </source>
</evidence>
<evidence type="ECO:0000313" key="4">
    <source>
        <dbReference type="Proteomes" id="UP001556098"/>
    </source>
</evidence>
<dbReference type="RefSeq" id="WP_367876591.1">
    <property type="nucleotide sequence ID" value="NZ_JBFNXX010000003.1"/>
</dbReference>
<gene>
    <name evidence="3" type="ORF">AB2B41_04680</name>
</gene>
<organism evidence="3 4">
    <name type="scientific">Sulfitobacter sediminis</name>
    <dbReference type="NCBI Taxonomy" id="3234186"/>
    <lineage>
        <taxon>Bacteria</taxon>
        <taxon>Pseudomonadati</taxon>
        <taxon>Pseudomonadota</taxon>
        <taxon>Alphaproteobacteria</taxon>
        <taxon>Rhodobacterales</taxon>
        <taxon>Roseobacteraceae</taxon>
        <taxon>Sulfitobacter</taxon>
    </lineage>
</organism>
<dbReference type="Proteomes" id="UP001556098">
    <property type="component" value="Unassembled WGS sequence"/>
</dbReference>
<accession>A0ABV3RLD9</accession>